<evidence type="ECO:0000313" key="3">
    <source>
        <dbReference type="EMBL" id="UJO18285.1"/>
    </source>
</evidence>
<sequence>MSDSTHKTHVRDSRGPRAVDAGHSREKGRGERREGGEGDSKHRSSKHSSSRSSKPESSRSRRESSSSYSRPNISEKPTFEMDVIGQPQRNVVYGTTVETSVMVSLRVPSPDLIAHYKSLDTNKLMGVVSLVADTRSGERMAIECGTLTGQKMFDSCHPIPEEYAETLARNQPCRLSLGYFTFPSLLIRQPGTYRLRITLMKMSSAGGSANILSVDSESIKVHQRQTGAGSKHQRS</sequence>
<evidence type="ECO:0000313" key="4">
    <source>
        <dbReference type="Proteomes" id="UP000756132"/>
    </source>
</evidence>
<reference evidence="3" key="1">
    <citation type="submission" date="2021-12" db="EMBL/GenBank/DDBJ databases">
        <authorList>
            <person name="Zaccaron A."/>
            <person name="Stergiopoulos I."/>
        </authorList>
    </citation>
    <scope>NUCLEOTIDE SEQUENCE</scope>
    <source>
        <strain evidence="3">Race5_Kim</strain>
    </source>
</reference>
<dbReference type="InterPro" id="IPR038491">
    <property type="entry name" value="Velvet_dom_sf"/>
</dbReference>
<dbReference type="InterPro" id="IPR037525">
    <property type="entry name" value="Velvet_dom"/>
</dbReference>
<feature type="compositionally biased region" description="Basic and acidic residues" evidence="1">
    <location>
        <begin position="1"/>
        <end position="42"/>
    </location>
</feature>
<dbReference type="EMBL" id="CP090167">
    <property type="protein sequence ID" value="UJO18285.1"/>
    <property type="molecule type" value="Genomic_DNA"/>
</dbReference>
<feature type="compositionally biased region" description="Basic and acidic residues" evidence="1">
    <location>
        <begin position="53"/>
        <end position="64"/>
    </location>
</feature>
<dbReference type="Pfam" id="PF11754">
    <property type="entry name" value="Velvet"/>
    <property type="match status" value="1"/>
</dbReference>
<gene>
    <name evidence="3" type="ORF">CLAFUR5_05634</name>
</gene>
<dbReference type="OMA" id="LARNQPC"/>
<evidence type="ECO:0000256" key="1">
    <source>
        <dbReference type="SAM" id="MobiDB-lite"/>
    </source>
</evidence>
<protein>
    <recommendedName>
        <fullName evidence="2">Velvet domain-containing protein</fullName>
    </recommendedName>
</protein>
<evidence type="ECO:0000259" key="2">
    <source>
        <dbReference type="PROSITE" id="PS51821"/>
    </source>
</evidence>
<accession>A0A9Q8P9H0</accession>
<proteinExistence type="predicted"/>
<dbReference type="RefSeq" id="XP_047762651.1">
    <property type="nucleotide sequence ID" value="XM_047904782.1"/>
</dbReference>
<dbReference type="Gene3D" id="2.60.40.3960">
    <property type="entry name" value="Velvet domain"/>
    <property type="match status" value="1"/>
</dbReference>
<organism evidence="3 4">
    <name type="scientific">Passalora fulva</name>
    <name type="common">Tomato leaf mold</name>
    <name type="synonym">Cladosporium fulvum</name>
    <dbReference type="NCBI Taxonomy" id="5499"/>
    <lineage>
        <taxon>Eukaryota</taxon>
        <taxon>Fungi</taxon>
        <taxon>Dikarya</taxon>
        <taxon>Ascomycota</taxon>
        <taxon>Pezizomycotina</taxon>
        <taxon>Dothideomycetes</taxon>
        <taxon>Dothideomycetidae</taxon>
        <taxon>Mycosphaerellales</taxon>
        <taxon>Mycosphaerellaceae</taxon>
        <taxon>Fulvia</taxon>
    </lineage>
</organism>
<dbReference type="GeneID" id="71985512"/>
<reference evidence="3" key="2">
    <citation type="journal article" date="2022" name="Microb. Genom.">
        <title>A chromosome-scale genome assembly of the tomato pathogen Cladosporium fulvum reveals a compartmentalized genome architecture and the presence of a dispensable chromosome.</title>
        <authorList>
            <person name="Zaccaron A.Z."/>
            <person name="Chen L.H."/>
            <person name="Samaras A."/>
            <person name="Stergiopoulos I."/>
        </authorList>
    </citation>
    <scope>NUCLEOTIDE SEQUENCE</scope>
    <source>
        <strain evidence="3">Race5_Kim</strain>
    </source>
</reference>
<dbReference type="PROSITE" id="PS51821">
    <property type="entry name" value="VELVET"/>
    <property type="match status" value="1"/>
</dbReference>
<keyword evidence="4" id="KW-1185">Reference proteome</keyword>
<name>A0A9Q8P9H0_PASFU</name>
<feature type="domain" description="Velvet" evidence="2">
    <location>
        <begin position="74"/>
        <end position="235"/>
    </location>
</feature>
<dbReference type="KEGG" id="ffu:CLAFUR5_05634"/>
<dbReference type="AlphaFoldDB" id="A0A9Q8P9H0"/>
<feature type="region of interest" description="Disordered" evidence="1">
    <location>
        <begin position="1"/>
        <end position="82"/>
    </location>
</feature>
<dbReference type="OrthoDB" id="5399926at2759"/>
<dbReference type="Proteomes" id="UP000756132">
    <property type="component" value="Chromosome 5"/>
</dbReference>